<keyword evidence="2" id="KW-1185">Reference proteome</keyword>
<reference evidence="1 2" key="1">
    <citation type="submission" date="2019-03" db="EMBL/GenBank/DDBJ databases">
        <title>First draft genome of Liparis tanakae, snailfish: a comprehensive survey of snailfish specific genes.</title>
        <authorList>
            <person name="Kim W."/>
            <person name="Song I."/>
            <person name="Jeong J.-H."/>
            <person name="Kim D."/>
            <person name="Kim S."/>
            <person name="Ryu S."/>
            <person name="Song J.Y."/>
            <person name="Lee S.K."/>
        </authorList>
    </citation>
    <scope>NUCLEOTIDE SEQUENCE [LARGE SCALE GENOMIC DNA]</scope>
    <source>
        <tissue evidence="1">Muscle</tissue>
    </source>
</reference>
<dbReference type="EMBL" id="SRLO01000665">
    <property type="protein sequence ID" value="TNN49194.1"/>
    <property type="molecule type" value="Genomic_DNA"/>
</dbReference>
<name>A0A4Z2G8Q9_9TELE</name>
<proteinExistence type="predicted"/>
<dbReference type="AlphaFoldDB" id="A0A4Z2G8Q9"/>
<organism evidence="1 2">
    <name type="scientific">Liparis tanakae</name>
    <name type="common">Tanaka's snailfish</name>
    <dbReference type="NCBI Taxonomy" id="230148"/>
    <lineage>
        <taxon>Eukaryota</taxon>
        <taxon>Metazoa</taxon>
        <taxon>Chordata</taxon>
        <taxon>Craniata</taxon>
        <taxon>Vertebrata</taxon>
        <taxon>Euteleostomi</taxon>
        <taxon>Actinopterygii</taxon>
        <taxon>Neopterygii</taxon>
        <taxon>Teleostei</taxon>
        <taxon>Neoteleostei</taxon>
        <taxon>Acanthomorphata</taxon>
        <taxon>Eupercaria</taxon>
        <taxon>Perciformes</taxon>
        <taxon>Cottioidei</taxon>
        <taxon>Cottales</taxon>
        <taxon>Liparidae</taxon>
        <taxon>Liparis</taxon>
    </lineage>
</organism>
<sequence length="89" mass="9841">MTRSRRVSGRGAALRCFGPLIRRKAAPLGRRAHSGSRIPPCSLDRSSPFLEYVDALRQWCQGYGPTVCLIRPAGDKGRTPPPPDNARRQ</sequence>
<gene>
    <name evidence="1" type="ORF">EYF80_040613</name>
</gene>
<evidence type="ECO:0000313" key="1">
    <source>
        <dbReference type="EMBL" id="TNN49194.1"/>
    </source>
</evidence>
<accession>A0A4Z2G8Q9</accession>
<protein>
    <submittedName>
        <fullName evidence="1">Uncharacterized protein</fullName>
    </submittedName>
</protein>
<comment type="caution">
    <text evidence="1">The sequence shown here is derived from an EMBL/GenBank/DDBJ whole genome shotgun (WGS) entry which is preliminary data.</text>
</comment>
<evidence type="ECO:0000313" key="2">
    <source>
        <dbReference type="Proteomes" id="UP000314294"/>
    </source>
</evidence>
<dbReference type="Proteomes" id="UP000314294">
    <property type="component" value="Unassembled WGS sequence"/>
</dbReference>